<keyword evidence="3" id="KW-1185">Reference proteome</keyword>
<dbReference type="PANTHER" id="PTHR32440">
    <property type="entry name" value="PHOSPHATASE DCR2-RELATED-RELATED"/>
    <property type="match status" value="1"/>
</dbReference>
<sequence length="353" mass="38631">MTNQLAFDADGTFTIVQFNDTQDTHTTDRRTIALMHAVLEDADPDLVVINGDVISGGPTTELEVKQALNNVVLPMQERGIPFAVTFGNHDEDSTPLTGLDETAYLEFLSQYSCCANAPGAAVTGTGNQVLPVRSAAGDRDAFAVWLLDSGRYAPERIAGQDLEGYPSWDWLRFDQVEWYARTSRELEQRNGALVPGLIFQHIALWEHRFAWFGGVDRRTEEDHARARRRHGIIGERNEEECPGPFNSGLFSALLHRGDVRGVFVGHDHTNTYSADYYGVTLGYGPGTGFGTYGLGGEDDHRLRGARVFRLTQSAGDAADVAIDTEAVFASSYGIDLTAGYQPSQPAPFPAGVR</sequence>
<evidence type="ECO:0000313" key="3">
    <source>
        <dbReference type="Proteomes" id="UP001589793"/>
    </source>
</evidence>
<dbReference type="Proteomes" id="UP001589793">
    <property type="component" value="Unassembled WGS sequence"/>
</dbReference>
<dbReference type="InterPro" id="IPR004843">
    <property type="entry name" value="Calcineurin-like_PHP"/>
</dbReference>
<comment type="caution">
    <text evidence="2">The sequence shown here is derived from an EMBL/GenBank/DDBJ whole genome shotgun (WGS) entry which is preliminary data.</text>
</comment>
<proteinExistence type="predicted"/>
<name>A0ABV6RA79_9MICO</name>
<evidence type="ECO:0000313" key="2">
    <source>
        <dbReference type="EMBL" id="MFC0673696.1"/>
    </source>
</evidence>
<dbReference type="RefSeq" id="WP_376979465.1">
    <property type="nucleotide sequence ID" value="NZ_JBHLSV010000006.1"/>
</dbReference>
<reference evidence="2 3" key="1">
    <citation type="submission" date="2024-09" db="EMBL/GenBank/DDBJ databases">
        <authorList>
            <person name="Sun Q."/>
            <person name="Mori K."/>
        </authorList>
    </citation>
    <scope>NUCLEOTIDE SEQUENCE [LARGE SCALE GENOMIC DNA]</scope>
    <source>
        <strain evidence="2 3">CICC 10874</strain>
    </source>
</reference>
<dbReference type="EMBL" id="JBHLSV010000006">
    <property type="protein sequence ID" value="MFC0673696.1"/>
    <property type="molecule type" value="Genomic_DNA"/>
</dbReference>
<organism evidence="2 3">
    <name type="scientific">Brachybacterium hainanense</name>
    <dbReference type="NCBI Taxonomy" id="1541174"/>
    <lineage>
        <taxon>Bacteria</taxon>
        <taxon>Bacillati</taxon>
        <taxon>Actinomycetota</taxon>
        <taxon>Actinomycetes</taxon>
        <taxon>Micrococcales</taxon>
        <taxon>Dermabacteraceae</taxon>
        <taxon>Brachybacterium</taxon>
    </lineage>
</organism>
<protein>
    <submittedName>
        <fullName evidence="2">Metallophosphoesterase family protein</fullName>
    </submittedName>
</protein>
<dbReference type="Gene3D" id="3.60.21.10">
    <property type="match status" value="1"/>
</dbReference>
<dbReference type="SUPFAM" id="SSF56300">
    <property type="entry name" value="Metallo-dependent phosphatases"/>
    <property type="match status" value="1"/>
</dbReference>
<dbReference type="PANTHER" id="PTHR32440:SF0">
    <property type="entry name" value="PHOSPHATASE DCR2-RELATED"/>
    <property type="match status" value="1"/>
</dbReference>
<dbReference type="InterPro" id="IPR029052">
    <property type="entry name" value="Metallo-depent_PP-like"/>
</dbReference>
<dbReference type="Pfam" id="PF00149">
    <property type="entry name" value="Metallophos"/>
    <property type="match status" value="1"/>
</dbReference>
<accession>A0ABV6RA79</accession>
<evidence type="ECO:0000259" key="1">
    <source>
        <dbReference type="Pfam" id="PF00149"/>
    </source>
</evidence>
<gene>
    <name evidence="2" type="ORF">ACFFF6_06990</name>
</gene>
<feature type="domain" description="Calcineurin-like phosphoesterase" evidence="1">
    <location>
        <begin position="15"/>
        <end position="269"/>
    </location>
</feature>
<dbReference type="CDD" id="cd07383">
    <property type="entry name" value="MPP_Dcr2"/>
    <property type="match status" value="1"/>
</dbReference>